<dbReference type="AlphaFoldDB" id="A0AAV5S918"/>
<protein>
    <recommendedName>
        <fullName evidence="3">G protein-coupled receptor</fullName>
    </recommendedName>
</protein>
<proteinExistence type="predicted"/>
<organism evidence="1 2">
    <name type="scientific">Pristionchus entomophagus</name>
    <dbReference type="NCBI Taxonomy" id="358040"/>
    <lineage>
        <taxon>Eukaryota</taxon>
        <taxon>Metazoa</taxon>
        <taxon>Ecdysozoa</taxon>
        <taxon>Nematoda</taxon>
        <taxon>Chromadorea</taxon>
        <taxon>Rhabditida</taxon>
        <taxon>Rhabditina</taxon>
        <taxon>Diplogasteromorpha</taxon>
        <taxon>Diplogasteroidea</taxon>
        <taxon>Neodiplogasteridae</taxon>
        <taxon>Pristionchus</taxon>
    </lineage>
</organism>
<dbReference type="EMBL" id="BTSX01000001">
    <property type="protein sequence ID" value="GMS78443.1"/>
    <property type="molecule type" value="Genomic_DNA"/>
</dbReference>
<sequence>MTGGYLSRPQEYKWDSILAILLCQNCMLHLRSIGHYVVRIGCSTIRISQQGDYLVSAAATLLPAVLGGGVAPSDSLSSNSMSSSSLAAFRRFVRPCCAAARAGLVEETAPLPFTDVFFFFFLPYSSSLSEMSLLMSDEPRLFFVSAFTLTFLAPLLPTSAF</sequence>
<evidence type="ECO:0000313" key="2">
    <source>
        <dbReference type="Proteomes" id="UP001432027"/>
    </source>
</evidence>
<name>A0AAV5S918_9BILA</name>
<keyword evidence="2" id="KW-1185">Reference proteome</keyword>
<gene>
    <name evidence="1" type="ORF">PENTCL1PPCAC_618</name>
</gene>
<reference evidence="1" key="1">
    <citation type="submission" date="2023-10" db="EMBL/GenBank/DDBJ databases">
        <title>Genome assembly of Pristionchus species.</title>
        <authorList>
            <person name="Yoshida K."/>
            <person name="Sommer R.J."/>
        </authorList>
    </citation>
    <scope>NUCLEOTIDE SEQUENCE</scope>
    <source>
        <strain evidence="1">RS0144</strain>
    </source>
</reference>
<evidence type="ECO:0000313" key="1">
    <source>
        <dbReference type="EMBL" id="GMS78443.1"/>
    </source>
</evidence>
<comment type="caution">
    <text evidence="1">The sequence shown here is derived from an EMBL/GenBank/DDBJ whole genome shotgun (WGS) entry which is preliminary data.</text>
</comment>
<accession>A0AAV5S918</accession>
<dbReference type="Proteomes" id="UP001432027">
    <property type="component" value="Unassembled WGS sequence"/>
</dbReference>
<evidence type="ECO:0008006" key="3">
    <source>
        <dbReference type="Google" id="ProtNLM"/>
    </source>
</evidence>